<dbReference type="Proteomes" id="UP000699462">
    <property type="component" value="Unassembled WGS sequence"/>
</dbReference>
<proteinExistence type="predicted"/>
<keyword evidence="3" id="KW-1185">Reference proteome</keyword>
<dbReference type="OrthoDB" id="6244190at2759"/>
<comment type="caution">
    <text evidence="2">The sequence shown here is derived from an EMBL/GenBank/DDBJ whole genome shotgun (WGS) entry which is preliminary data.</text>
</comment>
<evidence type="ECO:0000313" key="2">
    <source>
        <dbReference type="EMBL" id="KAF8566009.1"/>
    </source>
</evidence>
<keyword evidence="1" id="KW-0732">Signal</keyword>
<reference evidence="2 3" key="1">
    <citation type="submission" date="2019-07" db="EMBL/GenBank/DDBJ databases">
        <title>Annotation for the trematode Paragonimus westermani.</title>
        <authorList>
            <person name="Choi Y.-J."/>
        </authorList>
    </citation>
    <scope>NUCLEOTIDE SEQUENCE [LARGE SCALE GENOMIC DNA]</scope>
    <source>
        <strain evidence="2">180907_Pwestermani</strain>
    </source>
</reference>
<dbReference type="EMBL" id="JTDF01005747">
    <property type="protein sequence ID" value="KAF8566009.1"/>
    <property type="molecule type" value="Genomic_DNA"/>
</dbReference>
<sequence length="91" mass="10714">MTNGLPVAITLMPFLVIMSQAQEWSHAESTDLQPKSNEYDEFDKTYGENDGQLGVLLVRRPFYPQRFGKRFEKIFEGLRHQRGFYPQRFGR</sequence>
<organism evidence="2 3">
    <name type="scientific">Paragonimus westermani</name>
    <dbReference type="NCBI Taxonomy" id="34504"/>
    <lineage>
        <taxon>Eukaryota</taxon>
        <taxon>Metazoa</taxon>
        <taxon>Spiralia</taxon>
        <taxon>Lophotrochozoa</taxon>
        <taxon>Platyhelminthes</taxon>
        <taxon>Trematoda</taxon>
        <taxon>Digenea</taxon>
        <taxon>Plagiorchiida</taxon>
        <taxon>Troglotremata</taxon>
        <taxon>Troglotrematidae</taxon>
        <taxon>Paragonimus</taxon>
    </lineage>
</organism>
<evidence type="ECO:0000313" key="3">
    <source>
        <dbReference type="Proteomes" id="UP000699462"/>
    </source>
</evidence>
<accession>A0A8T0DDW7</accession>
<feature type="signal peptide" evidence="1">
    <location>
        <begin position="1"/>
        <end position="21"/>
    </location>
</feature>
<protein>
    <submittedName>
        <fullName evidence="2">Uncharacterized protein</fullName>
    </submittedName>
</protein>
<dbReference type="AlphaFoldDB" id="A0A8T0DDW7"/>
<name>A0A8T0DDW7_9TREM</name>
<gene>
    <name evidence="2" type="ORF">P879_00295</name>
</gene>
<evidence type="ECO:0000256" key="1">
    <source>
        <dbReference type="SAM" id="SignalP"/>
    </source>
</evidence>
<feature type="chain" id="PRO_5035783058" evidence="1">
    <location>
        <begin position="22"/>
        <end position="91"/>
    </location>
</feature>